<dbReference type="GO" id="GO:0006302">
    <property type="term" value="P:double-strand break repair"/>
    <property type="evidence" value="ECO:0007669"/>
    <property type="project" value="InterPro"/>
</dbReference>
<dbReference type="EMBL" id="CM001376">
    <property type="protein sequence ID" value="EHM12934.1"/>
    <property type="molecule type" value="Genomic_DNA"/>
</dbReference>
<dbReference type="PANTHER" id="PTHR32114">
    <property type="entry name" value="ABC TRANSPORTER ABCH.3"/>
    <property type="match status" value="1"/>
</dbReference>
<dbReference type="InterPro" id="IPR003395">
    <property type="entry name" value="RecF/RecN/SMC_N"/>
</dbReference>
<feature type="coiled-coil region" evidence="1">
    <location>
        <begin position="311"/>
        <end position="407"/>
    </location>
</feature>
<dbReference type="GO" id="GO:0016887">
    <property type="term" value="F:ATP hydrolysis activity"/>
    <property type="evidence" value="ECO:0007669"/>
    <property type="project" value="InterPro"/>
</dbReference>
<feature type="coiled-coil region" evidence="1">
    <location>
        <begin position="230"/>
        <end position="257"/>
    </location>
</feature>
<dbReference type="InterPro" id="IPR027417">
    <property type="entry name" value="P-loop_NTPase"/>
</dbReference>
<keyword evidence="1" id="KW-0175">Coiled coil</keyword>
<dbReference type="Pfam" id="PF02463">
    <property type="entry name" value="SMC_N"/>
    <property type="match status" value="1"/>
</dbReference>
<feature type="domain" description="RecF/RecN/SMC N-terminal" evidence="3">
    <location>
        <begin position="31"/>
        <end position="848"/>
    </location>
</feature>
<sequence length="895" mass="98773">MTQNFGLERLCRVSLENLNSLAGSWSVNFEELAYSGGLFAILGPTGAGKSSLLDAICLGLYGATPRLGAITQGTNELMTHGAGSCKASVTFCAAGETWQAVWSQHRSGNHPSGALQPQRHRLGRVKRENGVDTVELVAEKINDVRAKITELLGMDFVQFTRSVLIPQGKWASFLSAPPSERAALLEKLTGAEKYSKISERVSESWKIDETLFAAKNAELDALNVPSCEDAQSLLAEVEELRSRRKISSEELQKVEKKRENAALWAAYERDSAALEADRKKFESDLSAFAADQLRLERHEAAEPLFLAQKELEKKRDAVLSLKNELAAREKELKEARLSLDEKRAAYSAQEAERQRALDELREERRQTREALSELEDRSALEGTLFQLSQLELEEKELSEAEKTAAQKIAGTNDEIKEAATEDERVRAALAQAEKGLEASCLSKLRSSLVEGLPCPLCGALHHQPIAGQPQDVQAGEEPVLSARNAVLKAGRRLARLEERLKTLENELGTIHRRQADWSERRRKFGEPDLLISALSRRVEAVISQHDALTEKMEKLSAKIDELQSGTNDAPKSDMRSMEERTNRLEGLIEGIKKTIAETDRTAEEALRERDAEKNKLERRGLPTSLSELRLSDGEAAALKETAGELSRRAASFEGRSGEVKKRAEGLPSRPAEDAEALAAECETLREKMGALDRELGQMEERMNAEKRLSEKRGLLQKEVQEMKGQLELLRELYGLVGSATKFRKFVQTLTFHFLLRQANVHLDELSGRYALVPDKNEPMDFAVMDRWQGGTVRSARSLSGGESFLVSLSLALALGRRRSGGVLFLDEGFGNLDEESLDGVLTALEALKGAGGLVGVISHVSALKDRISCRIQVSRSSGWSSVLSGPGVISEKVHP</sequence>
<reference evidence="4 5" key="1">
    <citation type="submission" date="2011-11" db="EMBL/GenBank/DDBJ databases">
        <title>The Noncontiguous Finished genome of Jonquetella anthropi DSM 22815.</title>
        <authorList>
            <consortium name="US DOE Joint Genome Institute (JGI-PGF)"/>
            <person name="Lucas S."/>
            <person name="Copeland A."/>
            <person name="Lapidus A."/>
            <person name="Glavina del Rio T."/>
            <person name="Dalin E."/>
            <person name="Tice H."/>
            <person name="Bruce D."/>
            <person name="Goodwin L."/>
            <person name="Pitluck S."/>
            <person name="Peters L."/>
            <person name="Mikhailova N."/>
            <person name="Held B."/>
            <person name="Kyrpides N."/>
            <person name="Mavromatis K."/>
            <person name="Ivanova N."/>
            <person name="Markowitz V."/>
            <person name="Cheng J.-F."/>
            <person name="Hugenholtz P."/>
            <person name="Woyke T."/>
            <person name="Wu D."/>
            <person name="Gronow S."/>
            <person name="Wellnitz S."/>
            <person name="Brambilla E."/>
            <person name="Klenk H.-P."/>
            <person name="Eisen J.A."/>
        </authorList>
    </citation>
    <scope>NUCLEOTIDE SEQUENCE [LARGE SCALE GENOMIC DNA]</scope>
    <source>
        <strain evidence="4 5">DSM 22815</strain>
    </source>
</reference>
<feature type="coiled-coil region" evidence="1">
    <location>
        <begin position="674"/>
        <end position="732"/>
    </location>
</feature>
<dbReference type="STRING" id="885272.JonanDRAFT_0530"/>
<dbReference type="Proteomes" id="UP000003806">
    <property type="component" value="Chromosome"/>
</dbReference>
<evidence type="ECO:0000256" key="1">
    <source>
        <dbReference type="SAM" id="Coils"/>
    </source>
</evidence>
<keyword evidence="5" id="KW-1185">Reference proteome</keyword>
<dbReference type="Gene3D" id="3.40.50.300">
    <property type="entry name" value="P-loop containing nucleotide triphosphate hydrolases"/>
    <property type="match status" value="2"/>
</dbReference>
<protein>
    <submittedName>
        <fullName evidence="4">ATPase involved in DNA repair</fullName>
    </submittedName>
</protein>
<evidence type="ECO:0000313" key="4">
    <source>
        <dbReference type="EMBL" id="EHM12934.1"/>
    </source>
</evidence>
<organism evidence="4 5">
    <name type="scientific">Jonquetella anthropi DSM 22815</name>
    <dbReference type="NCBI Taxonomy" id="885272"/>
    <lineage>
        <taxon>Bacteria</taxon>
        <taxon>Thermotogati</taxon>
        <taxon>Synergistota</taxon>
        <taxon>Synergistia</taxon>
        <taxon>Synergistales</taxon>
        <taxon>Dethiosulfovibrionaceae</taxon>
        <taxon>Jonquetella</taxon>
    </lineage>
</organism>
<dbReference type="RefSeq" id="WP_008522690.1">
    <property type="nucleotide sequence ID" value="NZ_CM001376.1"/>
</dbReference>
<dbReference type="SUPFAM" id="SSF52540">
    <property type="entry name" value="P-loop containing nucleoside triphosphate hydrolases"/>
    <property type="match status" value="1"/>
</dbReference>
<dbReference type="OrthoDB" id="9795626at2"/>
<evidence type="ECO:0000259" key="3">
    <source>
        <dbReference type="Pfam" id="PF02463"/>
    </source>
</evidence>
<feature type="coiled-coil region" evidence="1">
    <location>
        <begin position="486"/>
        <end position="513"/>
    </location>
</feature>
<accession>H0UJS5</accession>
<dbReference type="eggNOG" id="COG0419">
    <property type="taxonomic scope" value="Bacteria"/>
</dbReference>
<dbReference type="PANTHER" id="PTHR32114:SF2">
    <property type="entry name" value="ABC TRANSPORTER ABCH.3"/>
    <property type="match status" value="1"/>
</dbReference>
<dbReference type="HOGENOM" id="CLU_004785_1_0_0"/>
<dbReference type="Gene3D" id="1.10.287.1490">
    <property type="match status" value="1"/>
</dbReference>
<evidence type="ECO:0000313" key="5">
    <source>
        <dbReference type="Proteomes" id="UP000003806"/>
    </source>
</evidence>
<evidence type="ECO:0000256" key="2">
    <source>
        <dbReference type="SAM" id="MobiDB-lite"/>
    </source>
</evidence>
<feature type="region of interest" description="Disordered" evidence="2">
    <location>
        <begin position="599"/>
        <end position="620"/>
    </location>
</feature>
<feature type="compositionally biased region" description="Basic and acidic residues" evidence="2">
    <location>
        <begin position="655"/>
        <end position="664"/>
    </location>
</feature>
<feature type="region of interest" description="Disordered" evidence="2">
    <location>
        <begin position="641"/>
        <end position="673"/>
    </location>
</feature>
<gene>
    <name evidence="4" type="ORF">JonanDRAFT_0530</name>
</gene>
<proteinExistence type="predicted"/>
<dbReference type="AlphaFoldDB" id="H0UJS5"/>
<name>H0UJS5_9BACT</name>